<dbReference type="PANTHER" id="PTHR19842:SF0">
    <property type="entry name" value="TARGET OF RAPAMYCIN COMPLEX SUBUNIT LST8"/>
    <property type="match status" value="1"/>
</dbReference>
<dbReference type="InterPro" id="IPR001680">
    <property type="entry name" value="WD40_rpt"/>
</dbReference>
<dbReference type="eggNOG" id="KOG0315">
    <property type="taxonomic scope" value="Eukaryota"/>
</dbReference>
<name>A0A0D2VRC1_CAPO3</name>
<dbReference type="EMBL" id="KE346365">
    <property type="protein sequence ID" value="KJE93402.1"/>
    <property type="molecule type" value="Genomic_DNA"/>
</dbReference>
<evidence type="ECO:0000256" key="3">
    <source>
        <dbReference type="ARBA" id="ARBA00022490"/>
    </source>
</evidence>
<keyword evidence="9" id="KW-1185">Reference proteome</keyword>
<evidence type="ECO:0000256" key="2">
    <source>
        <dbReference type="ARBA" id="ARBA00009890"/>
    </source>
</evidence>
<dbReference type="GO" id="GO:0032535">
    <property type="term" value="P:regulation of cellular component size"/>
    <property type="evidence" value="ECO:0007669"/>
    <property type="project" value="UniProtKB-ARBA"/>
</dbReference>
<dbReference type="RefSeq" id="XP_004348021.1">
    <property type="nucleotide sequence ID" value="XM_004347971.2"/>
</dbReference>
<dbReference type="GO" id="GO:0051897">
    <property type="term" value="P:positive regulation of phosphatidylinositol 3-kinase/protein kinase B signal transduction"/>
    <property type="evidence" value="ECO:0007669"/>
    <property type="project" value="UniProtKB-ARBA"/>
</dbReference>
<dbReference type="SUPFAM" id="SSF50978">
    <property type="entry name" value="WD40 repeat-like"/>
    <property type="match status" value="1"/>
</dbReference>
<feature type="repeat" description="WD" evidence="7">
    <location>
        <begin position="115"/>
        <end position="156"/>
    </location>
</feature>
<keyword evidence="5" id="KW-0677">Repeat</keyword>
<dbReference type="GO" id="GO:0032956">
    <property type="term" value="P:regulation of actin cytoskeleton organization"/>
    <property type="evidence" value="ECO:0007669"/>
    <property type="project" value="TreeGrafter"/>
</dbReference>
<keyword evidence="4 7" id="KW-0853">WD repeat</keyword>
<reference evidence="9" key="1">
    <citation type="submission" date="2011-02" db="EMBL/GenBank/DDBJ databases">
        <title>The Genome Sequence of Capsaspora owczarzaki ATCC 30864.</title>
        <authorList>
            <person name="Russ C."/>
            <person name="Cuomo C."/>
            <person name="Burger G."/>
            <person name="Gray M.W."/>
            <person name="Holland P.W.H."/>
            <person name="King N."/>
            <person name="Lang F.B.F."/>
            <person name="Roger A.J."/>
            <person name="Ruiz-Trillo I."/>
            <person name="Young S.K."/>
            <person name="Zeng Q."/>
            <person name="Gargeya S."/>
            <person name="Alvarado L."/>
            <person name="Berlin A."/>
            <person name="Chapman S.B."/>
            <person name="Chen Z."/>
            <person name="Freedman E."/>
            <person name="Gellesch M."/>
            <person name="Goldberg J."/>
            <person name="Griggs A."/>
            <person name="Gujja S."/>
            <person name="Heilman E."/>
            <person name="Heiman D."/>
            <person name="Howarth C."/>
            <person name="Mehta T."/>
            <person name="Neiman D."/>
            <person name="Pearson M."/>
            <person name="Roberts A."/>
            <person name="Saif S."/>
            <person name="Shea T."/>
            <person name="Shenoy N."/>
            <person name="Sisk P."/>
            <person name="Stolte C."/>
            <person name="Sykes S."/>
            <person name="White J."/>
            <person name="Yandava C."/>
            <person name="Haas B."/>
            <person name="Nusbaum C."/>
            <person name="Birren B."/>
        </authorList>
    </citation>
    <scope>NUCLEOTIDE SEQUENCE</scope>
    <source>
        <strain evidence="9">ATCC 30864</strain>
    </source>
</reference>
<dbReference type="PANTHER" id="PTHR19842">
    <property type="entry name" value="G BETA-LIKE PROTEIN GBL"/>
    <property type="match status" value="1"/>
</dbReference>
<feature type="repeat" description="WD" evidence="7">
    <location>
        <begin position="161"/>
        <end position="197"/>
    </location>
</feature>
<dbReference type="InParanoid" id="A0A0D2VRC1"/>
<dbReference type="InterPro" id="IPR020472">
    <property type="entry name" value="WD40_PAC1"/>
</dbReference>
<gene>
    <name evidence="8" type="ORF">CAOG_004196</name>
</gene>
<dbReference type="Proteomes" id="UP000008743">
    <property type="component" value="Unassembled WGS sequence"/>
</dbReference>
<comment type="subcellular location">
    <subcellularLocation>
        <location evidence="1">Cytoplasm</location>
    </subcellularLocation>
</comment>
<proteinExistence type="inferred from homology"/>
<dbReference type="InterPro" id="IPR036322">
    <property type="entry name" value="WD40_repeat_dom_sf"/>
</dbReference>
<dbReference type="Pfam" id="PF00400">
    <property type="entry name" value="WD40"/>
    <property type="match status" value="6"/>
</dbReference>
<dbReference type="FunFam" id="2.130.10.10:FF:000505">
    <property type="entry name" value="Blast:Protein LST8 homolog"/>
    <property type="match status" value="1"/>
</dbReference>
<dbReference type="PROSITE" id="PS50082">
    <property type="entry name" value="WD_REPEATS_2"/>
    <property type="match status" value="3"/>
</dbReference>
<evidence type="ECO:0000256" key="5">
    <source>
        <dbReference type="ARBA" id="ARBA00022737"/>
    </source>
</evidence>
<evidence type="ECO:0000256" key="4">
    <source>
        <dbReference type="ARBA" id="ARBA00022574"/>
    </source>
</evidence>
<dbReference type="GO" id="GO:0031931">
    <property type="term" value="C:TORC1 complex"/>
    <property type="evidence" value="ECO:0007669"/>
    <property type="project" value="InterPro"/>
</dbReference>
<evidence type="ECO:0000256" key="7">
    <source>
        <dbReference type="PROSITE-ProRule" id="PRU00221"/>
    </source>
</evidence>
<dbReference type="PRINTS" id="PR00320">
    <property type="entry name" value="GPROTEINBRPT"/>
</dbReference>
<dbReference type="AlphaFoldDB" id="A0A0D2VRC1"/>
<dbReference type="InterPro" id="IPR015943">
    <property type="entry name" value="WD40/YVTN_repeat-like_dom_sf"/>
</dbReference>
<keyword evidence="3" id="KW-0963">Cytoplasm</keyword>
<dbReference type="OMA" id="VQRNYKH"/>
<evidence type="ECO:0000256" key="1">
    <source>
        <dbReference type="ARBA" id="ARBA00004496"/>
    </source>
</evidence>
<dbReference type="STRING" id="595528.A0A0D2VRC1"/>
<protein>
    <recommendedName>
        <fullName evidence="6">Protein LST8 homolog</fullName>
    </recommendedName>
</protein>
<dbReference type="InterPro" id="IPR037588">
    <property type="entry name" value="MLST8"/>
</dbReference>
<dbReference type="GO" id="GO:0005737">
    <property type="term" value="C:cytoplasm"/>
    <property type="evidence" value="ECO:0007669"/>
    <property type="project" value="UniProtKB-SubCell"/>
</dbReference>
<dbReference type="SMART" id="SM00320">
    <property type="entry name" value="WD40"/>
    <property type="match status" value="7"/>
</dbReference>
<sequence length="349" mass="38946">MAAPNHQQFFQQTQQQQQYQQYQQQQQYLQQQQHHAQASMDPSANSVILVTAGYDHTIRFWEALSGVCYRTVQHPDAQVNCLAITPDKQYIAAGGNPHIRMYDIASHNHNPITSFDGHTGNVTAVGFRADGKWMYSGSEDTTIKIWDMRTPGCQREYVAGSAVNCVTLHPNQTELISGDQSGRIKIWELRTNKCAEDLIPEPDVPIRSLTIAPDASQLVAGNNNGNCYVWKLQHHANEPTTATPIKHLAAHSSHVLKCLISPDARLLATCSSELESSVKIWNIQANYSLFKTLSGHQRWVWDCAFSSDSAYLVTASSDQIARLWDIAQGESIKQFTGHLKAITCLALND</sequence>
<evidence type="ECO:0000256" key="6">
    <source>
        <dbReference type="ARBA" id="ARBA00074814"/>
    </source>
</evidence>
<dbReference type="PROSITE" id="PS00678">
    <property type="entry name" value="WD_REPEATS_1"/>
    <property type="match status" value="2"/>
</dbReference>
<dbReference type="FunCoup" id="A0A0D2VRC1">
    <property type="interactions" value="254"/>
</dbReference>
<dbReference type="OrthoDB" id="400at2759"/>
<dbReference type="PhylomeDB" id="A0A0D2VRC1"/>
<organism evidence="8 9">
    <name type="scientific">Capsaspora owczarzaki (strain ATCC 30864)</name>
    <dbReference type="NCBI Taxonomy" id="595528"/>
    <lineage>
        <taxon>Eukaryota</taxon>
        <taxon>Filasterea</taxon>
        <taxon>Capsaspora</taxon>
    </lineage>
</organism>
<accession>A0A0D2VRC1</accession>
<dbReference type="InterPro" id="IPR019775">
    <property type="entry name" value="WD40_repeat_CS"/>
</dbReference>
<dbReference type="GO" id="GO:0038203">
    <property type="term" value="P:TORC2 signaling"/>
    <property type="evidence" value="ECO:0007669"/>
    <property type="project" value="UniProtKB-ARBA"/>
</dbReference>
<comment type="similarity">
    <text evidence="2">Belongs to the WD repeat LST8 family.</text>
</comment>
<evidence type="ECO:0000313" key="8">
    <source>
        <dbReference type="EMBL" id="KJE93402.1"/>
    </source>
</evidence>
<dbReference type="PROSITE" id="PS50294">
    <property type="entry name" value="WD_REPEATS_REGION"/>
    <property type="match status" value="2"/>
</dbReference>
<dbReference type="Gene3D" id="2.130.10.10">
    <property type="entry name" value="YVTN repeat-like/Quinoprotein amine dehydrogenase"/>
    <property type="match status" value="1"/>
</dbReference>
<dbReference type="CDD" id="cd00200">
    <property type="entry name" value="WD40"/>
    <property type="match status" value="1"/>
</dbReference>
<dbReference type="GO" id="GO:0031932">
    <property type="term" value="C:TORC2 complex"/>
    <property type="evidence" value="ECO:0007669"/>
    <property type="project" value="InterPro"/>
</dbReference>
<evidence type="ECO:0000313" key="9">
    <source>
        <dbReference type="Proteomes" id="UP000008743"/>
    </source>
</evidence>
<feature type="repeat" description="WD" evidence="7">
    <location>
        <begin position="293"/>
        <end position="334"/>
    </location>
</feature>